<dbReference type="Pfam" id="PF13958">
    <property type="entry name" value="ToxN_toxin"/>
    <property type="match status" value="1"/>
</dbReference>
<proteinExistence type="predicted"/>
<dbReference type="GO" id="GO:0003723">
    <property type="term" value="F:RNA binding"/>
    <property type="evidence" value="ECO:0007669"/>
    <property type="project" value="InterPro"/>
</dbReference>
<accession>A0AAW6B7B2</accession>
<dbReference type="EMBL" id="JAQMFS010000077">
    <property type="protein sequence ID" value="MDB6186440.1"/>
    <property type="molecule type" value="Genomic_DNA"/>
</dbReference>
<dbReference type="Gene3D" id="3.10.129.130">
    <property type="match status" value="1"/>
</dbReference>
<evidence type="ECO:0000313" key="2">
    <source>
        <dbReference type="Proteomes" id="UP001212217"/>
    </source>
</evidence>
<evidence type="ECO:0000313" key="1">
    <source>
        <dbReference type="EMBL" id="MDB6186440.1"/>
    </source>
</evidence>
<dbReference type="InterPro" id="IPR025911">
    <property type="entry name" value="ToxN/AbiQ_toxin"/>
</dbReference>
<name>A0AAW6B7B2_9BACL</name>
<sequence length="187" mass="22624">MINKAQFGFYEIDIDYLKYLNEHDSEVYYNFKYKKDLKPFIGIILLVNEFEYFIPLSSAKEKHKKWKNVSNEHILIYEIIDNEKIKSFDIFKDFSKTQKLHILGVIDIKKMIPVPKGMYEKVLFNNLEESYKVLMNKEFKFCLKNRDKIQKNVEKIYMKQKERNIIGYATCNFSKLEQAMLKWNKVE</sequence>
<dbReference type="InterPro" id="IPR053735">
    <property type="entry name" value="Type_III_TA_endoRNase"/>
</dbReference>
<reference evidence="1" key="1">
    <citation type="submission" date="2023-08" db="EMBL/GenBank/DDBJ databases">
        <title>Dental plaque isolates bound by oral lectin ZG16B.</title>
        <authorList>
            <person name="Ghosh S."/>
        </authorList>
    </citation>
    <scope>NUCLEOTIDE SEQUENCE</scope>
    <source>
        <strain evidence="1">DP3_5B</strain>
    </source>
</reference>
<organism evidence="1 2">
    <name type="scientific">Gemella haemolysans</name>
    <dbReference type="NCBI Taxonomy" id="1379"/>
    <lineage>
        <taxon>Bacteria</taxon>
        <taxon>Bacillati</taxon>
        <taxon>Bacillota</taxon>
        <taxon>Bacilli</taxon>
        <taxon>Bacillales</taxon>
        <taxon>Gemellaceae</taxon>
        <taxon>Gemella</taxon>
    </lineage>
</organism>
<dbReference type="AlphaFoldDB" id="A0AAW6B7B2"/>
<dbReference type="RefSeq" id="WP_271966117.1">
    <property type="nucleotide sequence ID" value="NZ_JAQMFS010000077.1"/>
</dbReference>
<dbReference type="GO" id="GO:0004521">
    <property type="term" value="F:RNA endonuclease activity"/>
    <property type="evidence" value="ECO:0007669"/>
    <property type="project" value="InterPro"/>
</dbReference>
<comment type="caution">
    <text evidence="1">The sequence shown here is derived from an EMBL/GenBank/DDBJ whole genome shotgun (WGS) entry which is preliminary data.</text>
</comment>
<gene>
    <name evidence="1" type="ORF">PNO30_06635</name>
</gene>
<protein>
    <submittedName>
        <fullName evidence="1">Type III toxin-antitoxin system ToxN/AbiQ family toxin</fullName>
    </submittedName>
</protein>
<dbReference type="Proteomes" id="UP001212217">
    <property type="component" value="Unassembled WGS sequence"/>
</dbReference>